<feature type="compositionally biased region" description="Basic and acidic residues" evidence="1">
    <location>
        <begin position="89"/>
        <end position="98"/>
    </location>
</feature>
<name>A0ABP0FR86_CLALP</name>
<dbReference type="Proteomes" id="UP001642483">
    <property type="component" value="Unassembled WGS sequence"/>
</dbReference>
<feature type="compositionally biased region" description="Acidic residues" evidence="1">
    <location>
        <begin position="68"/>
        <end position="81"/>
    </location>
</feature>
<proteinExistence type="predicted"/>
<sequence>MRAICYKLYSGSGSKVLVITSLYAFTLQALEAFNDALPNASDWNPEVQYFEHQEDGSLLAHMVLQQDADDPSDVQGLEDDLNSAPNKTSDAEFRVGGR</sequence>
<evidence type="ECO:0000256" key="1">
    <source>
        <dbReference type="SAM" id="MobiDB-lite"/>
    </source>
</evidence>
<evidence type="ECO:0000313" key="2">
    <source>
        <dbReference type="EMBL" id="CAK8681583.1"/>
    </source>
</evidence>
<reference evidence="2 3" key="1">
    <citation type="submission" date="2024-02" db="EMBL/GenBank/DDBJ databases">
        <authorList>
            <person name="Daric V."/>
            <person name="Darras S."/>
        </authorList>
    </citation>
    <scope>NUCLEOTIDE SEQUENCE [LARGE SCALE GENOMIC DNA]</scope>
</reference>
<feature type="region of interest" description="Disordered" evidence="1">
    <location>
        <begin position="68"/>
        <end position="98"/>
    </location>
</feature>
<comment type="caution">
    <text evidence="2">The sequence shown here is derived from an EMBL/GenBank/DDBJ whole genome shotgun (WGS) entry which is preliminary data.</text>
</comment>
<accession>A0ABP0FR86</accession>
<protein>
    <submittedName>
        <fullName evidence="2">Uncharacterized protein</fullName>
    </submittedName>
</protein>
<gene>
    <name evidence="2" type="ORF">CVLEPA_LOCUS11803</name>
</gene>
<organism evidence="2 3">
    <name type="scientific">Clavelina lepadiformis</name>
    <name type="common">Light-bulb sea squirt</name>
    <name type="synonym">Ascidia lepadiformis</name>
    <dbReference type="NCBI Taxonomy" id="159417"/>
    <lineage>
        <taxon>Eukaryota</taxon>
        <taxon>Metazoa</taxon>
        <taxon>Chordata</taxon>
        <taxon>Tunicata</taxon>
        <taxon>Ascidiacea</taxon>
        <taxon>Aplousobranchia</taxon>
        <taxon>Clavelinidae</taxon>
        <taxon>Clavelina</taxon>
    </lineage>
</organism>
<dbReference type="EMBL" id="CAWYQH010000079">
    <property type="protein sequence ID" value="CAK8681583.1"/>
    <property type="molecule type" value="Genomic_DNA"/>
</dbReference>
<keyword evidence="3" id="KW-1185">Reference proteome</keyword>
<evidence type="ECO:0000313" key="3">
    <source>
        <dbReference type="Proteomes" id="UP001642483"/>
    </source>
</evidence>